<sequence length="137" mass="16144">TWRFASEVGDRLAVGNDLLRQDYKRRWRVLKNIRDVHVRMWQVHSWEGHCEKILQSVLQAAPDSVKNIARQLFSEGCERLEKQSSERPLGDGVPAKELLTNWMRRARWQETFGRARHDIPVLVTFSEMPWTSGRPFC</sequence>
<evidence type="ECO:0000313" key="2">
    <source>
        <dbReference type="Proteomes" id="UP000738349"/>
    </source>
</evidence>
<keyword evidence="2" id="KW-1185">Reference proteome</keyword>
<evidence type="ECO:0000313" key="1">
    <source>
        <dbReference type="EMBL" id="KAH7110940.1"/>
    </source>
</evidence>
<gene>
    <name evidence="1" type="ORF">EDB81DRAFT_671791</name>
</gene>
<feature type="non-terminal residue" evidence="1">
    <location>
        <position position="1"/>
    </location>
</feature>
<reference evidence="1" key="1">
    <citation type="journal article" date="2021" name="Nat. Commun.">
        <title>Genetic determinants of endophytism in the Arabidopsis root mycobiome.</title>
        <authorList>
            <person name="Mesny F."/>
            <person name="Miyauchi S."/>
            <person name="Thiergart T."/>
            <person name="Pickel B."/>
            <person name="Atanasova L."/>
            <person name="Karlsson M."/>
            <person name="Huettel B."/>
            <person name="Barry K.W."/>
            <person name="Haridas S."/>
            <person name="Chen C."/>
            <person name="Bauer D."/>
            <person name="Andreopoulos W."/>
            <person name="Pangilinan J."/>
            <person name="LaButti K."/>
            <person name="Riley R."/>
            <person name="Lipzen A."/>
            <person name="Clum A."/>
            <person name="Drula E."/>
            <person name="Henrissat B."/>
            <person name="Kohler A."/>
            <person name="Grigoriev I.V."/>
            <person name="Martin F.M."/>
            <person name="Hacquard S."/>
        </authorList>
    </citation>
    <scope>NUCLEOTIDE SEQUENCE</scope>
    <source>
        <strain evidence="1">MPI-CAGE-AT-0147</strain>
    </source>
</reference>
<proteinExistence type="predicted"/>
<comment type="caution">
    <text evidence="1">The sequence shown here is derived from an EMBL/GenBank/DDBJ whole genome shotgun (WGS) entry which is preliminary data.</text>
</comment>
<accession>A0A9P9D083</accession>
<name>A0A9P9D083_9HYPO</name>
<dbReference type="OrthoDB" id="5034866at2759"/>
<dbReference type="AlphaFoldDB" id="A0A9P9D083"/>
<dbReference type="Proteomes" id="UP000738349">
    <property type="component" value="Unassembled WGS sequence"/>
</dbReference>
<protein>
    <submittedName>
        <fullName evidence="1">Uncharacterized protein</fullName>
    </submittedName>
</protein>
<organism evidence="1 2">
    <name type="scientific">Dactylonectria macrodidyma</name>
    <dbReference type="NCBI Taxonomy" id="307937"/>
    <lineage>
        <taxon>Eukaryota</taxon>
        <taxon>Fungi</taxon>
        <taxon>Dikarya</taxon>
        <taxon>Ascomycota</taxon>
        <taxon>Pezizomycotina</taxon>
        <taxon>Sordariomycetes</taxon>
        <taxon>Hypocreomycetidae</taxon>
        <taxon>Hypocreales</taxon>
        <taxon>Nectriaceae</taxon>
        <taxon>Dactylonectria</taxon>
    </lineage>
</organism>
<dbReference type="EMBL" id="JAGMUV010000043">
    <property type="protein sequence ID" value="KAH7110940.1"/>
    <property type="molecule type" value="Genomic_DNA"/>
</dbReference>